<organism evidence="2 3">
    <name type="scientific">Musicola paradisiaca (strain Ech703)</name>
    <name type="common">Dickeya paradisiaca</name>
    <name type="synonym">Dickeya dadantii</name>
    <dbReference type="NCBI Taxonomy" id="579405"/>
    <lineage>
        <taxon>Bacteria</taxon>
        <taxon>Pseudomonadati</taxon>
        <taxon>Pseudomonadota</taxon>
        <taxon>Gammaproteobacteria</taxon>
        <taxon>Enterobacterales</taxon>
        <taxon>Pectobacteriaceae</taxon>
        <taxon>Musicola</taxon>
    </lineage>
</organism>
<proteinExistence type="predicted"/>
<dbReference type="KEGG" id="dda:Dd703_0721"/>
<feature type="compositionally biased region" description="Polar residues" evidence="1">
    <location>
        <begin position="15"/>
        <end position="26"/>
    </location>
</feature>
<sequence>MHRNVHVRFGGGQRLTRSGRTCPTQRRSPERDVMPKQKPRTGAFALTGGQTLNMQEQRKAEITQALLPPPQTFMVIDSDTPPASPKSVGIPSNPPTR</sequence>
<feature type="region of interest" description="Disordered" evidence="1">
    <location>
        <begin position="1"/>
        <end position="44"/>
    </location>
</feature>
<feature type="region of interest" description="Disordered" evidence="1">
    <location>
        <begin position="72"/>
        <end position="97"/>
    </location>
</feature>
<name>C6CA57_MUSP7</name>
<evidence type="ECO:0000256" key="1">
    <source>
        <dbReference type="SAM" id="MobiDB-lite"/>
    </source>
</evidence>
<evidence type="ECO:0000313" key="2">
    <source>
        <dbReference type="EMBL" id="ACS84532.1"/>
    </source>
</evidence>
<evidence type="ECO:0000313" key="3">
    <source>
        <dbReference type="Proteomes" id="UP000002734"/>
    </source>
</evidence>
<dbReference type="Proteomes" id="UP000002734">
    <property type="component" value="Chromosome"/>
</dbReference>
<dbReference type="HOGENOM" id="CLU_2342268_0_0_6"/>
<keyword evidence="3" id="KW-1185">Reference proteome</keyword>
<gene>
    <name evidence="2" type="ordered locus">Dd703_0721</name>
</gene>
<dbReference type="AlphaFoldDB" id="C6CA57"/>
<protein>
    <submittedName>
        <fullName evidence="2">Uncharacterized protein</fullName>
    </submittedName>
</protein>
<accession>C6CA57</accession>
<dbReference type="EMBL" id="CP001654">
    <property type="protein sequence ID" value="ACS84532.1"/>
    <property type="molecule type" value="Genomic_DNA"/>
</dbReference>
<reference evidence="2" key="1">
    <citation type="submission" date="2009-06" db="EMBL/GenBank/DDBJ databases">
        <title>Complete sequence of Dickeya dadantii Ech703.</title>
        <authorList>
            <consortium name="US DOE Joint Genome Institute"/>
            <person name="Lucas S."/>
            <person name="Copeland A."/>
            <person name="Lapidus A."/>
            <person name="Glavina del Rio T."/>
            <person name="Dalin E."/>
            <person name="Tice H."/>
            <person name="Bruce D."/>
            <person name="Goodwin L."/>
            <person name="Pitluck S."/>
            <person name="Chertkov O."/>
            <person name="Brettin T."/>
            <person name="Detter J.C."/>
            <person name="Han C."/>
            <person name="Larimer F."/>
            <person name="Land M."/>
            <person name="Hauser L."/>
            <person name="Kyrpides N."/>
            <person name="Mikhailova N."/>
            <person name="Balakrishnan V."/>
            <person name="Glasner J."/>
            <person name="Perna N.T."/>
        </authorList>
    </citation>
    <scope>NUCLEOTIDE SEQUENCE [LARGE SCALE GENOMIC DNA]</scope>
    <source>
        <strain evidence="2">Ech703</strain>
    </source>
</reference>